<sequence>MIGRLIDAQQITLLIESPADLGPFPLPFTECFPPLLIVAFKMQKPVQLTRLSIVCIRKLYIGRGNLFCPLWDIDAELWTLDGTIQRLQMACGQLQEGTLASPIRSDDRSPDGGERE</sequence>
<name>A0A645CDJ6_9ZZZZ</name>
<evidence type="ECO:0000313" key="1">
    <source>
        <dbReference type="EMBL" id="MPM75017.1"/>
    </source>
</evidence>
<organism evidence="1">
    <name type="scientific">bioreactor metagenome</name>
    <dbReference type="NCBI Taxonomy" id="1076179"/>
    <lineage>
        <taxon>unclassified sequences</taxon>
        <taxon>metagenomes</taxon>
        <taxon>ecological metagenomes</taxon>
    </lineage>
</organism>
<dbReference type="EMBL" id="VSSQ01026350">
    <property type="protein sequence ID" value="MPM75017.1"/>
    <property type="molecule type" value="Genomic_DNA"/>
</dbReference>
<proteinExistence type="predicted"/>
<dbReference type="AlphaFoldDB" id="A0A645CDJ6"/>
<protein>
    <submittedName>
        <fullName evidence="1">Uncharacterized protein</fullName>
    </submittedName>
</protein>
<reference evidence="1" key="1">
    <citation type="submission" date="2019-08" db="EMBL/GenBank/DDBJ databases">
        <authorList>
            <person name="Kucharzyk K."/>
            <person name="Murdoch R.W."/>
            <person name="Higgins S."/>
            <person name="Loffler F."/>
        </authorList>
    </citation>
    <scope>NUCLEOTIDE SEQUENCE</scope>
</reference>
<accession>A0A645CDJ6</accession>
<comment type="caution">
    <text evidence="1">The sequence shown here is derived from an EMBL/GenBank/DDBJ whole genome shotgun (WGS) entry which is preliminary data.</text>
</comment>
<gene>
    <name evidence="1" type="ORF">SDC9_122008</name>
</gene>